<dbReference type="RefSeq" id="WP_034833638.1">
    <property type="nucleotide sequence ID" value="NZ_JOKH01000001.1"/>
</dbReference>
<name>A0A081NMJ6_9GAMM</name>
<evidence type="ECO:0000259" key="2">
    <source>
        <dbReference type="Pfam" id="PF01557"/>
    </source>
</evidence>
<protein>
    <recommendedName>
        <fullName evidence="2">Fumarylacetoacetase-like C-terminal domain-containing protein</fullName>
    </recommendedName>
</protein>
<dbReference type="InterPro" id="IPR011234">
    <property type="entry name" value="Fumarylacetoacetase-like_C"/>
</dbReference>
<reference evidence="3 4" key="1">
    <citation type="submission" date="2014-06" db="EMBL/GenBank/DDBJ databases">
        <title>Whole Genome Sequences of Three Symbiotic Endozoicomonas Bacteria.</title>
        <authorList>
            <person name="Neave M.J."/>
            <person name="Apprill A."/>
            <person name="Voolstra C.R."/>
        </authorList>
    </citation>
    <scope>NUCLEOTIDE SEQUENCE [LARGE SCALE GENOMIC DNA]</scope>
    <source>
        <strain evidence="3 4">DSM 25634</strain>
    </source>
</reference>
<evidence type="ECO:0000313" key="4">
    <source>
        <dbReference type="Proteomes" id="UP000028073"/>
    </source>
</evidence>
<dbReference type="InterPro" id="IPR036663">
    <property type="entry name" value="Fumarylacetoacetase_C_sf"/>
</dbReference>
<dbReference type="InterPro" id="IPR050772">
    <property type="entry name" value="Hydratase-Decarb/MhpD_sf"/>
</dbReference>
<dbReference type="PANTHER" id="PTHR30143:SF0">
    <property type="entry name" value="2-KETO-4-PENTENOATE HYDRATASE"/>
    <property type="match status" value="1"/>
</dbReference>
<dbReference type="eggNOG" id="COG3971">
    <property type="taxonomic scope" value="Bacteria"/>
</dbReference>
<dbReference type="Proteomes" id="UP000028073">
    <property type="component" value="Unassembled WGS sequence"/>
</dbReference>
<dbReference type="AlphaFoldDB" id="A0A081NMJ6"/>
<organism evidence="3 4">
    <name type="scientific">Endozoicomonas numazuensis</name>
    <dbReference type="NCBI Taxonomy" id="1137799"/>
    <lineage>
        <taxon>Bacteria</taxon>
        <taxon>Pseudomonadati</taxon>
        <taxon>Pseudomonadota</taxon>
        <taxon>Gammaproteobacteria</taxon>
        <taxon>Oceanospirillales</taxon>
        <taxon>Endozoicomonadaceae</taxon>
        <taxon>Endozoicomonas</taxon>
    </lineage>
</organism>
<sequence>MNRFPLAGLLFFGLFAAFFIQLILMIEAANRLDEAAAQIINAKRYQHAAPVLDKNHPDLNIREAYLIQYKTVELQVENGERVVGYKAGLTHEKGQQAFKLAEPVTGALLSDAQWQNDQEYSISQGNKIMIEQELAFRLDKPVNQYIKNTEELRSFISQVAPAIELPDLGFDGKPRGVDIIANNVANKAFYIGQWQTIPDNLNTLELSLSCNGQTLSQTNSGNTMEGQWQAILWMINQQLELGYPLIEGHILMTGNLGKLLPGKPCKYSADFASLGTLEFTLTR</sequence>
<dbReference type="GO" id="GO:0008684">
    <property type="term" value="F:2-oxopent-4-enoate hydratase activity"/>
    <property type="evidence" value="ECO:0007669"/>
    <property type="project" value="TreeGrafter"/>
</dbReference>
<dbReference type="STRING" id="1137799.GZ78_07235"/>
<keyword evidence="4" id="KW-1185">Reference proteome</keyword>
<dbReference type="EMBL" id="JOKH01000001">
    <property type="protein sequence ID" value="KEQ19669.1"/>
    <property type="molecule type" value="Genomic_DNA"/>
</dbReference>
<feature type="domain" description="Fumarylacetoacetase-like C-terminal" evidence="2">
    <location>
        <begin position="124"/>
        <end position="257"/>
    </location>
</feature>
<accession>A0A081NMJ6</accession>
<keyword evidence="1" id="KW-0456">Lyase</keyword>
<dbReference type="PANTHER" id="PTHR30143">
    <property type="entry name" value="ACID HYDRATASE"/>
    <property type="match status" value="1"/>
</dbReference>
<dbReference type="OrthoDB" id="7041909at2"/>
<dbReference type="Gene3D" id="3.90.850.10">
    <property type="entry name" value="Fumarylacetoacetase-like, C-terminal domain"/>
    <property type="match status" value="1"/>
</dbReference>
<comment type="caution">
    <text evidence="3">The sequence shown here is derived from an EMBL/GenBank/DDBJ whole genome shotgun (WGS) entry which is preliminary data.</text>
</comment>
<dbReference type="Pfam" id="PF01557">
    <property type="entry name" value="FAA_hydrolase"/>
    <property type="match status" value="1"/>
</dbReference>
<evidence type="ECO:0000256" key="1">
    <source>
        <dbReference type="ARBA" id="ARBA00023239"/>
    </source>
</evidence>
<evidence type="ECO:0000313" key="3">
    <source>
        <dbReference type="EMBL" id="KEQ19669.1"/>
    </source>
</evidence>
<dbReference type="SUPFAM" id="SSF56529">
    <property type="entry name" value="FAH"/>
    <property type="match status" value="1"/>
</dbReference>
<gene>
    <name evidence="3" type="ORF">GZ78_07235</name>
</gene>
<dbReference type="GO" id="GO:0005737">
    <property type="term" value="C:cytoplasm"/>
    <property type="evidence" value="ECO:0007669"/>
    <property type="project" value="TreeGrafter"/>
</dbReference>
<proteinExistence type="predicted"/>